<evidence type="ECO:0000313" key="3">
    <source>
        <dbReference type="Proteomes" id="UP000007995"/>
    </source>
</evidence>
<sequence>MRISDKNINIFANVLLSAIVATVYIIFQTNCYYGVFLGIMVGVGLVPVLSFGLITLRTTDIRFAVLTLVLYQTWNMFMQPYLWADPISSIYRMFSPEDFPTMSVFCALSIWAMYLGSLYGIAKVKTNPMFESKYMDNRQIERVLQLMILGGFAISIFQEVISYLGIPFGLFGLIETMLPATVGAIAVLYWLRGGRNIFYIVLVAIYMVYYFIYYVGGTLFVYCIFLVLAPVVTYMLETRRIPYKTILLVSILLMPIFITRHTYRNEGLYSTGMERMAIGMQILVNEYGSISLDKFKELREEEKEDYNIDNRTEGVTYLATVVKSIDSGRANFVYGETMIWFPTMVLPHFLIPFRPPQNMGDQWAVYYGLKDPSWRASINFPMLCEFYANFGYFGMVFFSFLCGILVVWFMGKFNDGVGDLNLLLLIFVVSKIVVVEANISLGYGAILQVMTVCWLYKKIKGKV</sequence>
<feature type="transmembrane region" description="Helical" evidence="1">
    <location>
        <begin position="33"/>
        <end position="56"/>
    </location>
</feature>
<feature type="transmembrane region" description="Helical" evidence="1">
    <location>
        <begin position="243"/>
        <end position="263"/>
    </location>
</feature>
<dbReference type="RefSeq" id="WP_007760750.1">
    <property type="nucleotide sequence ID" value="NZ_AKBZ01000005.1"/>
</dbReference>
<protein>
    <recommendedName>
        <fullName evidence="4">Oligosaccharide repeat unit polymerase</fullName>
    </recommendedName>
</protein>
<feature type="transmembrane region" description="Helical" evidence="1">
    <location>
        <begin position="197"/>
        <end position="213"/>
    </location>
</feature>
<feature type="transmembrane region" description="Helical" evidence="1">
    <location>
        <begin position="102"/>
        <end position="122"/>
    </location>
</feature>
<dbReference type="Pfam" id="PF14296">
    <property type="entry name" value="O-ag_pol_Wzy"/>
    <property type="match status" value="1"/>
</dbReference>
<proteinExistence type="predicted"/>
<keyword evidence="1" id="KW-1133">Transmembrane helix</keyword>
<accession>K5DHK0</accession>
<reference evidence="2 3" key="1">
    <citation type="submission" date="2012-02" db="EMBL/GenBank/DDBJ databases">
        <title>The Genome Sequence of Bacteroides finegoldii CL09T03C10.</title>
        <authorList>
            <consortium name="The Broad Institute Genome Sequencing Platform"/>
            <person name="Earl A."/>
            <person name="Ward D."/>
            <person name="Feldgarden M."/>
            <person name="Gevers D."/>
            <person name="Zitomersky N.L."/>
            <person name="Coyne M.J."/>
            <person name="Comstock L.E."/>
            <person name="Young S.K."/>
            <person name="Zeng Q."/>
            <person name="Gargeya S."/>
            <person name="Fitzgerald M."/>
            <person name="Haas B."/>
            <person name="Abouelleil A."/>
            <person name="Alvarado L."/>
            <person name="Arachchi H.M."/>
            <person name="Berlin A."/>
            <person name="Chapman S.B."/>
            <person name="Gearin G."/>
            <person name="Goldberg J."/>
            <person name="Griggs A."/>
            <person name="Gujja S."/>
            <person name="Hansen M."/>
            <person name="Heiman D."/>
            <person name="Howarth C."/>
            <person name="Larimer J."/>
            <person name="Lui A."/>
            <person name="MacDonald P.J.P."/>
            <person name="McCowen C."/>
            <person name="Montmayeur A."/>
            <person name="Murphy C."/>
            <person name="Neiman D."/>
            <person name="Pearson M."/>
            <person name="Priest M."/>
            <person name="Roberts A."/>
            <person name="Saif S."/>
            <person name="Shea T."/>
            <person name="Sisk P."/>
            <person name="Stolte C."/>
            <person name="Sykes S."/>
            <person name="Wortman J."/>
            <person name="Nusbaum C."/>
            <person name="Birren B."/>
        </authorList>
    </citation>
    <scope>NUCLEOTIDE SEQUENCE [LARGE SCALE GENOMIC DNA]</scope>
    <source>
        <strain evidence="2 3">CL09T03C10</strain>
    </source>
</reference>
<dbReference type="AlphaFoldDB" id="K5DHK0"/>
<organism evidence="2 3">
    <name type="scientific">Bacteroides finegoldii CL09T03C10</name>
    <dbReference type="NCBI Taxonomy" id="997888"/>
    <lineage>
        <taxon>Bacteria</taxon>
        <taxon>Pseudomonadati</taxon>
        <taxon>Bacteroidota</taxon>
        <taxon>Bacteroidia</taxon>
        <taxon>Bacteroidales</taxon>
        <taxon>Bacteroidaceae</taxon>
        <taxon>Bacteroides</taxon>
    </lineage>
</organism>
<evidence type="ECO:0000313" key="2">
    <source>
        <dbReference type="EMBL" id="EKJ92418.1"/>
    </source>
</evidence>
<keyword evidence="1" id="KW-0472">Membrane</keyword>
<dbReference type="HOGENOM" id="CLU_590073_0_0_10"/>
<comment type="caution">
    <text evidence="2">The sequence shown here is derived from an EMBL/GenBank/DDBJ whole genome shotgun (WGS) entry which is preliminary data.</text>
</comment>
<feature type="transmembrane region" description="Helical" evidence="1">
    <location>
        <begin position="63"/>
        <end position="82"/>
    </location>
</feature>
<feature type="transmembrane region" description="Helical" evidence="1">
    <location>
        <begin position="390"/>
        <end position="410"/>
    </location>
</feature>
<dbReference type="InterPro" id="IPR029468">
    <property type="entry name" value="O-ag_pol_Wzy"/>
</dbReference>
<dbReference type="EMBL" id="AGXW01000002">
    <property type="protein sequence ID" value="EKJ92418.1"/>
    <property type="molecule type" value="Genomic_DNA"/>
</dbReference>
<evidence type="ECO:0008006" key="4">
    <source>
        <dbReference type="Google" id="ProtNLM"/>
    </source>
</evidence>
<evidence type="ECO:0000256" key="1">
    <source>
        <dbReference type="SAM" id="Phobius"/>
    </source>
</evidence>
<gene>
    <name evidence="2" type="ORF">HMPREF1057_01253</name>
</gene>
<feature type="transmembrane region" description="Helical" evidence="1">
    <location>
        <begin position="170"/>
        <end position="190"/>
    </location>
</feature>
<feature type="transmembrane region" description="Helical" evidence="1">
    <location>
        <begin position="143"/>
        <end position="164"/>
    </location>
</feature>
<feature type="transmembrane region" description="Helical" evidence="1">
    <location>
        <begin position="7"/>
        <end position="27"/>
    </location>
</feature>
<dbReference type="Proteomes" id="UP000007995">
    <property type="component" value="Unassembled WGS sequence"/>
</dbReference>
<keyword evidence="1" id="KW-0812">Transmembrane</keyword>
<name>K5DHK0_9BACE</name>